<dbReference type="SUPFAM" id="SSF101391">
    <property type="entry name" value="Hsp90 co-chaperone CDC37"/>
    <property type="match status" value="1"/>
</dbReference>
<dbReference type="Gene3D" id="1.20.58.610">
    <property type="entry name" value="Cdc37, Hsp90 binding domain"/>
    <property type="match status" value="1"/>
</dbReference>
<dbReference type="GO" id="GO:0031072">
    <property type="term" value="F:heat shock protein binding"/>
    <property type="evidence" value="ECO:0007669"/>
    <property type="project" value="TreeGrafter"/>
</dbReference>
<dbReference type="PANTHER" id="PTHR12800:SF4">
    <property type="entry name" value="HSP90 CO-CHAPERONE CDC37"/>
    <property type="match status" value="1"/>
</dbReference>
<dbReference type="AlphaFoldDB" id="A0A0R3TA57"/>
<dbReference type="Proteomes" id="UP000278807">
    <property type="component" value="Unassembled WGS sequence"/>
</dbReference>
<dbReference type="GO" id="GO:0051082">
    <property type="term" value="F:unfolded protein binding"/>
    <property type="evidence" value="ECO:0007669"/>
    <property type="project" value="TreeGrafter"/>
</dbReference>
<keyword evidence="2" id="KW-1185">Reference proteome</keyword>
<proteinExistence type="predicted"/>
<dbReference type="InterPro" id="IPR004918">
    <property type="entry name" value="Cdc37"/>
</dbReference>
<evidence type="ECO:0000313" key="3">
    <source>
        <dbReference type="WBParaSite" id="HNAJ_0000394601-mRNA-1"/>
    </source>
</evidence>
<dbReference type="GO" id="GO:0006457">
    <property type="term" value="P:protein folding"/>
    <property type="evidence" value="ECO:0007669"/>
    <property type="project" value="TreeGrafter"/>
</dbReference>
<organism evidence="3">
    <name type="scientific">Rodentolepis nana</name>
    <name type="common">Dwarf tapeworm</name>
    <name type="synonym">Hymenolepis nana</name>
    <dbReference type="NCBI Taxonomy" id="102285"/>
    <lineage>
        <taxon>Eukaryota</taxon>
        <taxon>Metazoa</taxon>
        <taxon>Spiralia</taxon>
        <taxon>Lophotrochozoa</taxon>
        <taxon>Platyhelminthes</taxon>
        <taxon>Cestoda</taxon>
        <taxon>Eucestoda</taxon>
        <taxon>Cyclophyllidea</taxon>
        <taxon>Hymenolepididae</taxon>
        <taxon>Rodentolepis</taxon>
    </lineage>
</organism>
<dbReference type="GO" id="GO:0051087">
    <property type="term" value="F:protein-folding chaperone binding"/>
    <property type="evidence" value="ECO:0007669"/>
    <property type="project" value="TreeGrafter"/>
</dbReference>
<dbReference type="InterPro" id="IPR038189">
    <property type="entry name" value="Cdc37_Hsp90-bd_sf"/>
</dbReference>
<reference evidence="1 2" key="2">
    <citation type="submission" date="2018-11" db="EMBL/GenBank/DDBJ databases">
        <authorList>
            <consortium name="Pathogen Informatics"/>
        </authorList>
    </citation>
    <scope>NUCLEOTIDE SEQUENCE [LARGE SCALE GENOMIC DNA]</scope>
</reference>
<evidence type="ECO:0000313" key="2">
    <source>
        <dbReference type="Proteomes" id="UP000278807"/>
    </source>
</evidence>
<dbReference type="PANTHER" id="PTHR12800">
    <property type="entry name" value="CDC37-RELATED"/>
    <property type="match status" value="1"/>
</dbReference>
<name>A0A0R3TA57_RODNA</name>
<dbReference type="WBParaSite" id="HNAJ_0000394601-mRNA-1">
    <property type="protein sequence ID" value="HNAJ_0000394601-mRNA-1"/>
    <property type="gene ID" value="HNAJ_0000394601"/>
</dbReference>
<dbReference type="GO" id="GO:0050821">
    <property type="term" value="P:protein stabilization"/>
    <property type="evidence" value="ECO:0007669"/>
    <property type="project" value="TreeGrafter"/>
</dbReference>
<protein>
    <submittedName>
        <fullName evidence="3">F-box domain-containing protein</fullName>
    </submittedName>
</protein>
<reference evidence="3" key="1">
    <citation type="submission" date="2017-02" db="UniProtKB">
        <authorList>
            <consortium name="WormBaseParasite"/>
        </authorList>
    </citation>
    <scope>IDENTIFICATION</scope>
</reference>
<dbReference type="GO" id="GO:0005737">
    <property type="term" value="C:cytoplasm"/>
    <property type="evidence" value="ECO:0007669"/>
    <property type="project" value="TreeGrafter"/>
</dbReference>
<dbReference type="STRING" id="102285.A0A0R3TA57"/>
<dbReference type="EMBL" id="UZAE01002502">
    <property type="protein sequence ID" value="VDN99803.1"/>
    <property type="molecule type" value="Genomic_DNA"/>
</dbReference>
<evidence type="ECO:0000313" key="1">
    <source>
        <dbReference type="EMBL" id="VDN99803.1"/>
    </source>
</evidence>
<gene>
    <name evidence="1" type="ORF">HNAJ_LOCUS3944</name>
</gene>
<sequence length="146" mass="17429">SIKVHKNGCKCTFIGVYQFHESLFLLYFRFIDPEPEYQRMFNDELMAFRERIRNRARVKLAEAMQQLEEEERQNRLGPGGLDPQEVMNELPKVIGALIMPIEVHYHLYQTDDLKLILKLIRRNNMLSVFLHFLSFSRITLKYRSGH</sequence>
<dbReference type="OrthoDB" id="440202at2759"/>
<accession>A0A0R3TA57</accession>